<dbReference type="GO" id="GO:0046983">
    <property type="term" value="F:protein dimerization activity"/>
    <property type="evidence" value="ECO:0007669"/>
    <property type="project" value="InterPro"/>
</dbReference>
<keyword evidence="8" id="KW-1185">Reference proteome</keyword>
<dbReference type="InterPro" id="IPR015660">
    <property type="entry name" value="MASH1/Ascl1a-like"/>
</dbReference>
<proteinExistence type="inferred from homology"/>
<protein>
    <recommendedName>
        <fullName evidence="6">BHLH domain-containing protein</fullName>
    </recommendedName>
</protein>
<dbReference type="GO" id="GO:0000981">
    <property type="term" value="F:DNA-binding transcription factor activity, RNA polymerase II-specific"/>
    <property type="evidence" value="ECO:0007669"/>
    <property type="project" value="TreeGrafter"/>
</dbReference>
<dbReference type="PANTHER" id="PTHR13935:SF52">
    <property type="entry name" value="OS01G0108400 PROTEIN"/>
    <property type="match status" value="1"/>
</dbReference>
<evidence type="ECO:0000256" key="1">
    <source>
        <dbReference type="ARBA" id="ARBA00005510"/>
    </source>
</evidence>
<organism evidence="7 8">
    <name type="scientific">Lolium multiflorum</name>
    <name type="common">Italian ryegrass</name>
    <name type="synonym">Lolium perenne subsp. multiflorum</name>
    <dbReference type="NCBI Taxonomy" id="4521"/>
    <lineage>
        <taxon>Eukaryota</taxon>
        <taxon>Viridiplantae</taxon>
        <taxon>Streptophyta</taxon>
        <taxon>Embryophyta</taxon>
        <taxon>Tracheophyta</taxon>
        <taxon>Spermatophyta</taxon>
        <taxon>Magnoliopsida</taxon>
        <taxon>Liliopsida</taxon>
        <taxon>Poales</taxon>
        <taxon>Poaceae</taxon>
        <taxon>BOP clade</taxon>
        <taxon>Pooideae</taxon>
        <taxon>Poodae</taxon>
        <taxon>Poeae</taxon>
        <taxon>Poeae Chloroplast Group 2 (Poeae type)</taxon>
        <taxon>Loliodinae</taxon>
        <taxon>Loliinae</taxon>
        <taxon>Lolium</taxon>
    </lineage>
</organism>
<dbReference type="Pfam" id="PF00010">
    <property type="entry name" value="HLH"/>
    <property type="match status" value="1"/>
</dbReference>
<dbReference type="GO" id="GO:0090575">
    <property type="term" value="C:RNA polymerase II transcription regulator complex"/>
    <property type="evidence" value="ECO:0007669"/>
    <property type="project" value="TreeGrafter"/>
</dbReference>
<name>A0AAD8SNB7_LOLMU</name>
<dbReference type="EMBL" id="JAUUTY010000003">
    <property type="protein sequence ID" value="KAK1661437.1"/>
    <property type="molecule type" value="Genomic_DNA"/>
</dbReference>
<gene>
    <name evidence="7" type="ORF">QYE76_049596</name>
</gene>
<reference evidence="7" key="1">
    <citation type="submission" date="2023-07" db="EMBL/GenBank/DDBJ databases">
        <title>A chromosome-level genome assembly of Lolium multiflorum.</title>
        <authorList>
            <person name="Chen Y."/>
            <person name="Copetti D."/>
            <person name="Kolliker R."/>
            <person name="Studer B."/>
        </authorList>
    </citation>
    <scope>NUCLEOTIDE SEQUENCE</scope>
    <source>
        <strain evidence="7">02402/16</strain>
        <tissue evidence="7">Leaf</tissue>
    </source>
</reference>
<comment type="similarity">
    <text evidence="1">Belongs to the bHLH protein family.</text>
</comment>
<evidence type="ECO:0000256" key="3">
    <source>
        <dbReference type="ARBA" id="ARBA00023163"/>
    </source>
</evidence>
<dbReference type="PANTHER" id="PTHR13935">
    <property type="entry name" value="ACHAETE-SCUTE TRANSCRIPTION FACTOR-RELATED"/>
    <property type="match status" value="1"/>
</dbReference>
<evidence type="ECO:0000259" key="6">
    <source>
        <dbReference type="PROSITE" id="PS50888"/>
    </source>
</evidence>
<feature type="coiled-coil region" evidence="4">
    <location>
        <begin position="74"/>
        <end position="101"/>
    </location>
</feature>
<dbReference type="SUPFAM" id="SSF47459">
    <property type="entry name" value="HLH, helix-loop-helix DNA-binding domain"/>
    <property type="match status" value="1"/>
</dbReference>
<comment type="caution">
    <text evidence="7">The sequence shown here is derived from an EMBL/GenBank/DDBJ whole genome shotgun (WGS) entry which is preliminary data.</text>
</comment>
<dbReference type="InterPro" id="IPR011598">
    <property type="entry name" value="bHLH_dom"/>
</dbReference>
<dbReference type="AlphaFoldDB" id="A0AAD8SNB7"/>
<dbReference type="InterPro" id="IPR036638">
    <property type="entry name" value="HLH_DNA-bd_sf"/>
</dbReference>
<dbReference type="PROSITE" id="PS50888">
    <property type="entry name" value="BHLH"/>
    <property type="match status" value="1"/>
</dbReference>
<feature type="compositionally biased region" description="Low complexity" evidence="5">
    <location>
        <begin position="21"/>
        <end position="31"/>
    </location>
</feature>
<dbReference type="Proteomes" id="UP001231189">
    <property type="component" value="Unassembled WGS sequence"/>
</dbReference>
<keyword evidence="4" id="KW-0175">Coiled coil</keyword>
<feature type="region of interest" description="Disordered" evidence="5">
    <location>
        <begin position="1"/>
        <end position="40"/>
    </location>
</feature>
<accession>A0AAD8SNB7</accession>
<dbReference type="GO" id="GO:0000977">
    <property type="term" value="F:RNA polymerase II transcription regulatory region sequence-specific DNA binding"/>
    <property type="evidence" value="ECO:0007669"/>
    <property type="project" value="TreeGrafter"/>
</dbReference>
<evidence type="ECO:0000256" key="2">
    <source>
        <dbReference type="ARBA" id="ARBA00023015"/>
    </source>
</evidence>
<dbReference type="Gene3D" id="4.10.280.10">
    <property type="entry name" value="Helix-loop-helix DNA-binding domain"/>
    <property type="match status" value="1"/>
</dbReference>
<feature type="domain" description="BHLH" evidence="6">
    <location>
        <begin position="30"/>
        <end position="84"/>
    </location>
</feature>
<sequence>MEEEVPKGQGKAKKGGKRSRTSGSTTSTTAAMVERKEVERERRQHMKQLCAKLACLIPKENYSSTDAMTQLRSLDEAATYIKKLKERIDELRQRRSYAQAIATLKGIGGVSTPTTTISGGVGSSGLEAEKKSSTLVVEVMQHDDSSMDVVMICNADSPVKLHEVIIVLEEEGAEIINANHSVAGLKIFYNIHCQALSSRIGIDVPRVSERLRALI</sequence>
<evidence type="ECO:0000313" key="8">
    <source>
        <dbReference type="Proteomes" id="UP001231189"/>
    </source>
</evidence>
<evidence type="ECO:0000256" key="5">
    <source>
        <dbReference type="SAM" id="MobiDB-lite"/>
    </source>
</evidence>
<dbReference type="SMART" id="SM00353">
    <property type="entry name" value="HLH"/>
    <property type="match status" value="1"/>
</dbReference>
<keyword evidence="2" id="KW-0805">Transcription regulation</keyword>
<keyword evidence="3" id="KW-0804">Transcription</keyword>
<evidence type="ECO:0000256" key="4">
    <source>
        <dbReference type="SAM" id="Coils"/>
    </source>
</evidence>
<evidence type="ECO:0000313" key="7">
    <source>
        <dbReference type="EMBL" id="KAK1661437.1"/>
    </source>
</evidence>
<feature type="compositionally biased region" description="Basic residues" evidence="5">
    <location>
        <begin position="10"/>
        <end position="20"/>
    </location>
</feature>